<gene>
    <name evidence="1" type="ORF">NIDE3261</name>
</gene>
<dbReference type="KEGG" id="nde:NIDE3261"/>
<dbReference type="Gene3D" id="2.60.120.1140">
    <property type="entry name" value="Protein of unknown function DUF192"/>
    <property type="match status" value="1"/>
</dbReference>
<protein>
    <recommendedName>
        <fullName evidence="3">DUF192 domain-containing protein</fullName>
    </recommendedName>
</protein>
<dbReference type="InterPro" id="IPR038695">
    <property type="entry name" value="Saro_0823-like_sf"/>
</dbReference>
<dbReference type="InterPro" id="IPR003795">
    <property type="entry name" value="DUF192"/>
</dbReference>
<dbReference type="HOGENOM" id="CLU_097039_2_0_0"/>
<dbReference type="STRING" id="330214.NIDE3261"/>
<keyword evidence="2" id="KW-1185">Reference proteome</keyword>
<dbReference type="OrthoDB" id="5526466at2"/>
<dbReference type="PANTHER" id="PTHR37953">
    <property type="entry name" value="UPF0127 PROTEIN MJ1496"/>
    <property type="match status" value="1"/>
</dbReference>
<sequence length="170" mass="18596">MAPITSHHLDNAPSPGLLKIAGGCLWGIATLLGTCSGWALDAPTDTLIAVKTPTGTLIQAELADTALKRAQGLMFREHLADDRGMLFIFGDAQPWTFWMKNTKIPLDIIWMDAKKTIVHIERNVPICTRQDDGCPQYHSEEGALYVLELGGGRAAALQLQRGMKLSFKQP</sequence>
<dbReference type="EMBL" id="FP929003">
    <property type="protein sequence ID" value="CBK42951.1"/>
    <property type="molecule type" value="Genomic_DNA"/>
</dbReference>
<dbReference type="Pfam" id="PF02643">
    <property type="entry name" value="DUF192"/>
    <property type="match status" value="1"/>
</dbReference>
<dbReference type="eggNOG" id="COG1430">
    <property type="taxonomic scope" value="Bacteria"/>
</dbReference>
<dbReference type="AlphaFoldDB" id="D8PI64"/>
<evidence type="ECO:0000313" key="1">
    <source>
        <dbReference type="EMBL" id="CBK42951.1"/>
    </source>
</evidence>
<reference evidence="1 2" key="1">
    <citation type="journal article" date="2010" name="Proc. Natl. Acad. Sci. U.S.A.">
        <title>A Nitrospira metagenome illuminates the physiology and evolution of globally important nitrite-oxidizing bacteria.</title>
        <authorList>
            <person name="Lucker S."/>
            <person name="Wagner M."/>
            <person name="Maixner F."/>
            <person name="Pelletier E."/>
            <person name="Koch H."/>
            <person name="Vacherie B."/>
            <person name="Rattei T."/>
            <person name="Sinninghe Damste J."/>
            <person name="Spieck E."/>
            <person name="Le Paslier D."/>
            <person name="Daims H."/>
        </authorList>
    </citation>
    <scope>NUCLEOTIDE SEQUENCE [LARGE SCALE GENOMIC DNA]</scope>
</reference>
<dbReference type="PANTHER" id="PTHR37953:SF1">
    <property type="entry name" value="UPF0127 PROTEIN MJ1496"/>
    <property type="match status" value="1"/>
</dbReference>
<accession>D8PI64</accession>
<evidence type="ECO:0000313" key="2">
    <source>
        <dbReference type="Proteomes" id="UP000001660"/>
    </source>
</evidence>
<name>D8PI64_9BACT</name>
<evidence type="ECO:0008006" key="3">
    <source>
        <dbReference type="Google" id="ProtNLM"/>
    </source>
</evidence>
<organism evidence="1 2">
    <name type="scientific">Nitrospira defluvii</name>
    <dbReference type="NCBI Taxonomy" id="330214"/>
    <lineage>
        <taxon>Bacteria</taxon>
        <taxon>Pseudomonadati</taxon>
        <taxon>Nitrospirota</taxon>
        <taxon>Nitrospiria</taxon>
        <taxon>Nitrospirales</taxon>
        <taxon>Nitrospiraceae</taxon>
        <taxon>Nitrospira</taxon>
    </lineage>
</organism>
<proteinExistence type="predicted"/>
<dbReference type="Proteomes" id="UP000001660">
    <property type="component" value="Chromosome"/>
</dbReference>